<reference evidence="1" key="1">
    <citation type="journal article" date="2014" name="Int. J. Syst. Evol. Microbiol.">
        <title>Complete genome sequence of Corynebacterium casei LMG S-19264T (=DSM 44701T), isolated from a smear-ripened cheese.</title>
        <authorList>
            <consortium name="US DOE Joint Genome Institute (JGI-PGF)"/>
            <person name="Walter F."/>
            <person name="Albersmeier A."/>
            <person name="Kalinowski J."/>
            <person name="Ruckert C."/>
        </authorList>
    </citation>
    <scope>NUCLEOTIDE SEQUENCE</scope>
    <source>
        <strain evidence="1">CGMCC 4.3508</strain>
    </source>
</reference>
<dbReference type="AlphaFoldDB" id="A0A917R615"/>
<keyword evidence="2" id="KW-1185">Reference proteome</keyword>
<evidence type="ECO:0000313" key="1">
    <source>
        <dbReference type="EMBL" id="GGK91052.1"/>
    </source>
</evidence>
<reference evidence="1" key="2">
    <citation type="submission" date="2020-09" db="EMBL/GenBank/DDBJ databases">
        <authorList>
            <person name="Sun Q."/>
            <person name="Zhou Y."/>
        </authorList>
    </citation>
    <scope>NUCLEOTIDE SEQUENCE</scope>
    <source>
        <strain evidence="1">CGMCC 4.3508</strain>
    </source>
</reference>
<dbReference type="Proteomes" id="UP000638263">
    <property type="component" value="Unassembled WGS sequence"/>
</dbReference>
<comment type="caution">
    <text evidence="1">The sequence shown here is derived from an EMBL/GenBank/DDBJ whole genome shotgun (WGS) entry which is preliminary data.</text>
</comment>
<name>A0A917R615_9NOCA</name>
<proteinExistence type="predicted"/>
<gene>
    <name evidence="1" type="ORF">GCM10011588_01670</name>
</gene>
<accession>A0A917R615</accession>
<dbReference type="EMBL" id="BMMH01000001">
    <property type="protein sequence ID" value="GGK91052.1"/>
    <property type="molecule type" value="Genomic_DNA"/>
</dbReference>
<organism evidence="1 2">
    <name type="scientific">Nocardia jinanensis</name>
    <dbReference type="NCBI Taxonomy" id="382504"/>
    <lineage>
        <taxon>Bacteria</taxon>
        <taxon>Bacillati</taxon>
        <taxon>Actinomycetota</taxon>
        <taxon>Actinomycetes</taxon>
        <taxon>Mycobacteriales</taxon>
        <taxon>Nocardiaceae</taxon>
        <taxon>Nocardia</taxon>
    </lineage>
</organism>
<evidence type="ECO:0000313" key="2">
    <source>
        <dbReference type="Proteomes" id="UP000638263"/>
    </source>
</evidence>
<sequence length="109" mass="10976">MPVRAVQPGDEVGAGGFAEIGHHHRGVLGGEAAHDIDTYPTGRPGHQYDLVPESGRSRCHCGPFCSGAGGGTVAPHSLFNTFRPPTSIATATPAVVTAVISSAMAATSG</sequence>
<protein>
    <submittedName>
        <fullName evidence="1">Uncharacterized protein</fullName>
    </submittedName>
</protein>